<dbReference type="Gene3D" id="3.90.550.10">
    <property type="entry name" value="Spore Coat Polysaccharide Biosynthesis Protein SpsA, Chain A"/>
    <property type="match status" value="1"/>
</dbReference>
<dbReference type="SUPFAM" id="SSF53448">
    <property type="entry name" value="Nucleotide-diphospho-sugar transferases"/>
    <property type="match status" value="1"/>
</dbReference>
<evidence type="ECO:0000313" key="3">
    <source>
        <dbReference type="Proteomes" id="UP000428328"/>
    </source>
</evidence>
<proteinExistence type="predicted"/>
<keyword evidence="3" id="KW-1185">Reference proteome</keyword>
<name>A0A6I6JCF8_9BACT</name>
<dbReference type="EMBL" id="CP046400">
    <property type="protein sequence ID" value="QGY38740.1"/>
    <property type="molecule type" value="Genomic_DNA"/>
</dbReference>
<organism evidence="2 3">
    <name type="scientific">Pseudodesulfovibrio cashew</name>
    <dbReference type="NCBI Taxonomy" id="2678688"/>
    <lineage>
        <taxon>Bacteria</taxon>
        <taxon>Pseudomonadati</taxon>
        <taxon>Thermodesulfobacteriota</taxon>
        <taxon>Desulfovibrionia</taxon>
        <taxon>Desulfovibrionales</taxon>
        <taxon>Desulfovibrionaceae</taxon>
    </lineage>
</organism>
<dbReference type="AlphaFoldDB" id="A0A6I6JCF8"/>
<dbReference type="PANTHER" id="PTHR43685:SF2">
    <property type="entry name" value="GLYCOSYLTRANSFERASE 2-LIKE DOMAIN-CONTAINING PROTEIN"/>
    <property type="match status" value="1"/>
</dbReference>
<dbReference type="KEGG" id="psel:GM415_00815"/>
<dbReference type="InterPro" id="IPR050834">
    <property type="entry name" value="Glycosyltransf_2"/>
</dbReference>
<dbReference type="InterPro" id="IPR001173">
    <property type="entry name" value="Glyco_trans_2-like"/>
</dbReference>
<sequence length="393" mass="44260">MHTGETAMGEPAISFITYTYNDAAYAADLVRLAASFTVRPDEIVVVDDGSDTPFAMADAPDTLRIIRFEKNRGITAAKGAGLDAASGDILFSMDCDTRVNPDWLERALVHLGRPGVGLVGGSLTYRAGDDLVSRYLAHFGDNHNQRHVGPVDFVPGNAFVLRRETWEHAGGFLGYEETNCQDHYLCNRLKRLGYTLFSDARAEAWQLRRISRITLCKRVWKWCHKPIKQQLMEAAEADAPESGVVNYLFGVLAAPMYDRLGRIAELDEPLFHYVEQLYLAHAVLDCLDFLIWRRRAKPSMRRDFLAALAHLFTGYPRIWTLLRADLSGLGHDLRTGREAVDISRWDDLFLHAHPLRESGALAWLEDHGVVQLIREEIEEAYDFSSYDGASFAV</sequence>
<accession>A0A6I6JCF8</accession>
<gene>
    <name evidence="2" type="ORF">GM415_00815</name>
</gene>
<keyword evidence="2" id="KW-0808">Transferase</keyword>
<dbReference type="InterPro" id="IPR029044">
    <property type="entry name" value="Nucleotide-diphossugar_trans"/>
</dbReference>
<protein>
    <submittedName>
        <fullName evidence="2">Glycosyltransferase</fullName>
    </submittedName>
</protein>
<dbReference type="GO" id="GO:0016740">
    <property type="term" value="F:transferase activity"/>
    <property type="evidence" value="ECO:0007669"/>
    <property type="project" value="UniProtKB-KW"/>
</dbReference>
<dbReference type="Proteomes" id="UP000428328">
    <property type="component" value="Chromosome"/>
</dbReference>
<dbReference type="Pfam" id="PF00535">
    <property type="entry name" value="Glycos_transf_2"/>
    <property type="match status" value="1"/>
</dbReference>
<reference evidence="2 3" key="1">
    <citation type="submission" date="2019-11" db="EMBL/GenBank/DDBJ databases">
        <authorList>
            <person name="Zheng R.K."/>
            <person name="Sun C.M."/>
        </authorList>
    </citation>
    <scope>NUCLEOTIDE SEQUENCE [LARGE SCALE GENOMIC DNA]</scope>
    <source>
        <strain evidence="2 3">SRB007</strain>
    </source>
</reference>
<evidence type="ECO:0000313" key="2">
    <source>
        <dbReference type="EMBL" id="QGY38740.1"/>
    </source>
</evidence>
<feature type="domain" description="Glycosyltransferase 2-like" evidence="1">
    <location>
        <begin position="14"/>
        <end position="136"/>
    </location>
</feature>
<dbReference type="PANTHER" id="PTHR43685">
    <property type="entry name" value="GLYCOSYLTRANSFERASE"/>
    <property type="match status" value="1"/>
</dbReference>
<evidence type="ECO:0000259" key="1">
    <source>
        <dbReference type="Pfam" id="PF00535"/>
    </source>
</evidence>